<dbReference type="InterPro" id="IPR029063">
    <property type="entry name" value="SAM-dependent_MTases_sf"/>
</dbReference>
<dbReference type="GO" id="GO:0009307">
    <property type="term" value="P:DNA restriction-modification system"/>
    <property type="evidence" value="ECO:0007669"/>
    <property type="project" value="UniProtKB-KW"/>
</dbReference>
<feature type="region of interest" description="Disordered" evidence="7">
    <location>
        <begin position="251"/>
        <end position="277"/>
    </location>
</feature>
<keyword evidence="4 6" id="KW-0949">S-adenosyl-L-methionine</keyword>
<evidence type="ECO:0000313" key="9">
    <source>
        <dbReference type="Proteomes" id="UP000095709"/>
    </source>
</evidence>
<dbReference type="GO" id="GO:0003886">
    <property type="term" value="F:DNA (cytosine-5-)-methyltransferase activity"/>
    <property type="evidence" value="ECO:0007669"/>
    <property type="project" value="UniProtKB-EC"/>
</dbReference>
<protein>
    <recommendedName>
        <fullName evidence="1">DNA (cytosine-5-)-methyltransferase</fullName>
        <ecNumber evidence="1">2.1.1.37</ecNumber>
    </recommendedName>
</protein>
<keyword evidence="3 6" id="KW-0808">Transferase</keyword>
<dbReference type="AlphaFoldDB" id="A0A174N161"/>
<evidence type="ECO:0000256" key="2">
    <source>
        <dbReference type="ARBA" id="ARBA00022603"/>
    </source>
</evidence>
<evidence type="ECO:0000256" key="5">
    <source>
        <dbReference type="ARBA" id="ARBA00022747"/>
    </source>
</evidence>
<gene>
    <name evidence="8" type="primary">hpaIIM</name>
    <name evidence="8" type="ORF">ERS852498_01908</name>
</gene>
<evidence type="ECO:0000256" key="4">
    <source>
        <dbReference type="ARBA" id="ARBA00022691"/>
    </source>
</evidence>
<proteinExistence type="inferred from homology"/>
<dbReference type="SUPFAM" id="SSF53335">
    <property type="entry name" value="S-adenosyl-L-methionine-dependent methyltransferases"/>
    <property type="match status" value="1"/>
</dbReference>
<accession>A0A174N161</accession>
<sequence length="356" mass="39079">MRSWKVRSNRSVHRRTMNKLTHVSLFSGIGGLDLAAEAAGFETICQCEWADFPHSVLSARWPDVPRFRDITTFTKEAFFEKTGLETVTVISGGFPCQPFSTAGKRKGFADERYLWPEMCRVITELRPRWVLGENVAGFINMGLDKTIFDLAKAGYAVLPFVFPACGVGAWHERQRTFIVAADVSHTPCLRQQYRQGRGKPGCVPVGQWDIPQEEPKRGDLEPEPVGGGILSDPGGVGRFPLDLEAVGLRSGEEGREPVGADHLPGTAGVRNGSTEPGLGGMAHGLPERMDGRILWAAEPEGIPRMTERMDDRALRLKTLGNAVCPPQAYPIFRYIAMIENGTCGDFCPYGKEGGCL</sequence>
<dbReference type="InterPro" id="IPR050750">
    <property type="entry name" value="C5-MTase"/>
</dbReference>
<evidence type="ECO:0000313" key="8">
    <source>
        <dbReference type="EMBL" id="CUP40140.1"/>
    </source>
</evidence>
<evidence type="ECO:0000256" key="7">
    <source>
        <dbReference type="SAM" id="MobiDB-lite"/>
    </source>
</evidence>
<dbReference type="PRINTS" id="PR00105">
    <property type="entry name" value="C5METTRFRASE"/>
</dbReference>
<dbReference type="Proteomes" id="UP000095709">
    <property type="component" value="Unassembled WGS sequence"/>
</dbReference>
<dbReference type="EC" id="2.1.1.37" evidence="1"/>
<evidence type="ECO:0000256" key="3">
    <source>
        <dbReference type="ARBA" id="ARBA00022679"/>
    </source>
</evidence>
<dbReference type="EMBL" id="CZAL01000009">
    <property type="protein sequence ID" value="CUP40140.1"/>
    <property type="molecule type" value="Genomic_DNA"/>
</dbReference>
<feature type="active site" evidence="6">
    <location>
        <position position="96"/>
    </location>
</feature>
<comment type="similarity">
    <text evidence="6">Belongs to the class I-like SAM-binding methyltransferase superfamily. C5-methyltransferase family.</text>
</comment>
<keyword evidence="5" id="KW-0680">Restriction system</keyword>
<dbReference type="Gene3D" id="3.40.50.150">
    <property type="entry name" value="Vaccinia Virus protein VP39"/>
    <property type="match status" value="1"/>
</dbReference>
<dbReference type="PROSITE" id="PS51679">
    <property type="entry name" value="SAM_MT_C5"/>
    <property type="match status" value="1"/>
</dbReference>
<organism evidence="8 9">
    <name type="scientific">Fusicatenibacter saccharivorans</name>
    <dbReference type="NCBI Taxonomy" id="1150298"/>
    <lineage>
        <taxon>Bacteria</taxon>
        <taxon>Bacillati</taxon>
        <taxon>Bacillota</taxon>
        <taxon>Clostridia</taxon>
        <taxon>Lachnospirales</taxon>
        <taxon>Lachnospiraceae</taxon>
        <taxon>Fusicatenibacter</taxon>
    </lineage>
</organism>
<keyword evidence="2 6" id="KW-0489">Methyltransferase</keyword>
<evidence type="ECO:0000256" key="1">
    <source>
        <dbReference type="ARBA" id="ARBA00011975"/>
    </source>
</evidence>
<dbReference type="PANTHER" id="PTHR46098">
    <property type="entry name" value="TRNA (CYTOSINE(38)-C(5))-METHYLTRANSFERASE"/>
    <property type="match status" value="1"/>
</dbReference>
<dbReference type="PANTHER" id="PTHR46098:SF1">
    <property type="entry name" value="TRNA (CYTOSINE(38)-C(5))-METHYLTRANSFERASE"/>
    <property type="match status" value="1"/>
</dbReference>
<dbReference type="InterPro" id="IPR001525">
    <property type="entry name" value="C5_MeTfrase"/>
</dbReference>
<reference evidence="8 9" key="1">
    <citation type="submission" date="2015-09" db="EMBL/GenBank/DDBJ databases">
        <authorList>
            <consortium name="Pathogen Informatics"/>
        </authorList>
    </citation>
    <scope>NUCLEOTIDE SEQUENCE [LARGE SCALE GENOMIC DNA]</scope>
    <source>
        <strain evidence="8 9">2789STDY5834885</strain>
    </source>
</reference>
<evidence type="ECO:0000256" key="6">
    <source>
        <dbReference type="PROSITE-ProRule" id="PRU01016"/>
    </source>
</evidence>
<dbReference type="Pfam" id="PF00145">
    <property type="entry name" value="DNA_methylase"/>
    <property type="match status" value="1"/>
</dbReference>
<name>A0A174N161_9FIRM</name>
<dbReference type="GO" id="GO:0032259">
    <property type="term" value="P:methylation"/>
    <property type="evidence" value="ECO:0007669"/>
    <property type="project" value="UniProtKB-KW"/>
</dbReference>